<evidence type="ECO:0000259" key="1">
    <source>
        <dbReference type="Pfam" id="PF00462"/>
    </source>
</evidence>
<dbReference type="SUPFAM" id="SSF52833">
    <property type="entry name" value="Thioredoxin-like"/>
    <property type="match status" value="1"/>
</dbReference>
<comment type="caution">
    <text evidence="2">The sequence shown here is derived from an EMBL/GenBank/DDBJ whole genome shotgun (WGS) entry which is preliminary data.</text>
</comment>
<name>A0ABT5QRM8_9GAMM</name>
<dbReference type="Pfam" id="PF00462">
    <property type="entry name" value="Glutaredoxin"/>
    <property type="match status" value="1"/>
</dbReference>
<dbReference type="RefSeq" id="WP_274144650.1">
    <property type="nucleotide sequence ID" value="NZ_JAJUBB010000021.1"/>
</dbReference>
<dbReference type="InterPro" id="IPR051548">
    <property type="entry name" value="Grx-like_ET"/>
</dbReference>
<dbReference type="PANTHER" id="PTHR34386">
    <property type="entry name" value="GLUTAREDOXIN"/>
    <property type="match status" value="1"/>
</dbReference>
<feature type="domain" description="Glutaredoxin" evidence="1">
    <location>
        <begin position="4"/>
        <end position="59"/>
    </location>
</feature>
<evidence type="ECO:0000313" key="3">
    <source>
        <dbReference type="Proteomes" id="UP001149821"/>
    </source>
</evidence>
<dbReference type="InterPro" id="IPR002109">
    <property type="entry name" value="Glutaredoxin"/>
</dbReference>
<keyword evidence="3" id="KW-1185">Reference proteome</keyword>
<proteinExistence type="predicted"/>
<dbReference type="InterPro" id="IPR036249">
    <property type="entry name" value="Thioredoxin-like_sf"/>
</dbReference>
<organism evidence="2 3">
    <name type="scientific">Enterovibrio qingdaonensis</name>
    <dbReference type="NCBI Taxonomy" id="2899818"/>
    <lineage>
        <taxon>Bacteria</taxon>
        <taxon>Pseudomonadati</taxon>
        <taxon>Pseudomonadota</taxon>
        <taxon>Gammaproteobacteria</taxon>
        <taxon>Vibrionales</taxon>
        <taxon>Vibrionaceae</taxon>
        <taxon>Enterovibrio</taxon>
    </lineage>
</organism>
<accession>A0ABT5QRM8</accession>
<evidence type="ECO:0000313" key="2">
    <source>
        <dbReference type="EMBL" id="MDD1783638.1"/>
    </source>
</evidence>
<dbReference type="PROSITE" id="PS51354">
    <property type="entry name" value="GLUTAREDOXIN_2"/>
    <property type="match status" value="1"/>
</dbReference>
<dbReference type="EMBL" id="JAJUBB010000021">
    <property type="protein sequence ID" value="MDD1783638.1"/>
    <property type="molecule type" value="Genomic_DNA"/>
</dbReference>
<dbReference type="Gene3D" id="3.40.30.10">
    <property type="entry name" value="Glutaredoxin"/>
    <property type="match status" value="1"/>
</dbReference>
<dbReference type="CDD" id="cd02976">
    <property type="entry name" value="NrdH"/>
    <property type="match status" value="1"/>
</dbReference>
<sequence length="75" mass="8355">MKRIVLYTSRNCPHCQSAKQYFDSKKIAYRLCDVGTPRGKKEHAALGARGVPVIRIGDTVLHGFSPKAVERALRS</sequence>
<reference evidence="2" key="1">
    <citation type="submission" date="2021-12" db="EMBL/GenBank/DDBJ databases">
        <title>Enterovibrio ZSDZ35 sp. nov. and Enterovibrio ZSDZ42 sp. nov., isolated from coastal seawater in Qingdao.</title>
        <authorList>
            <person name="Zhang P."/>
        </authorList>
    </citation>
    <scope>NUCLEOTIDE SEQUENCE</scope>
    <source>
        <strain evidence="2">ZSDZ35</strain>
    </source>
</reference>
<dbReference type="Proteomes" id="UP001149821">
    <property type="component" value="Unassembled WGS sequence"/>
</dbReference>
<protein>
    <submittedName>
        <fullName evidence="2">Glutaredoxin family protein</fullName>
    </submittedName>
</protein>
<gene>
    <name evidence="2" type="ORF">LRP49_20900</name>
</gene>
<dbReference type="PANTHER" id="PTHR34386:SF1">
    <property type="entry name" value="GLUTAREDOXIN-LIKE PROTEIN NRDH"/>
    <property type="match status" value="1"/>
</dbReference>